<feature type="region of interest" description="Disordered" evidence="1">
    <location>
        <begin position="1"/>
        <end position="21"/>
    </location>
</feature>
<evidence type="ECO:0000313" key="3">
    <source>
        <dbReference type="EMBL" id="KAK1409096.1"/>
    </source>
</evidence>
<dbReference type="EMBL" id="JAUHHV010000010">
    <property type="protein sequence ID" value="KAK1409096.1"/>
    <property type="molecule type" value="Genomic_DNA"/>
</dbReference>
<evidence type="ECO:0000256" key="1">
    <source>
        <dbReference type="SAM" id="MobiDB-lite"/>
    </source>
</evidence>
<keyword evidence="4" id="KW-1185">Reference proteome</keyword>
<comment type="caution">
    <text evidence="3">The sequence shown here is derived from an EMBL/GenBank/DDBJ whole genome shotgun (WGS) entry which is preliminary data.</text>
</comment>
<dbReference type="Gene3D" id="1.10.8.60">
    <property type="match status" value="1"/>
</dbReference>
<gene>
    <name evidence="3" type="ORF">QVD17_35621</name>
</gene>
<protein>
    <recommendedName>
        <fullName evidence="2">Peptidase M41 domain-containing protein</fullName>
    </recommendedName>
</protein>
<dbReference type="PANTHER" id="PTHR23076">
    <property type="entry name" value="METALLOPROTEASE M41 FTSH"/>
    <property type="match status" value="1"/>
</dbReference>
<reference evidence="3" key="1">
    <citation type="journal article" date="2023" name="bioRxiv">
        <title>Improved chromosome-level genome assembly for marigold (Tagetes erecta).</title>
        <authorList>
            <person name="Jiang F."/>
            <person name="Yuan L."/>
            <person name="Wang S."/>
            <person name="Wang H."/>
            <person name="Xu D."/>
            <person name="Wang A."/>
            <person name="Fan W."/>
        </authorList>
    </citation>
    <scope>NUCLEOTIDE SEQUENCE</scope>
    <source>
        <strain evidence="3">WSJ</strain>
        <tissue evidence="3">Leaf</tissue>
    </source>
</reference>
<dbReference type="GO" id="GO:0009507">
    <property type="term" value="C:chloroplast"/>
    <property type="evidence" value="ECO:0007669"/>
    <property type="project" value="TreeGrafter"/>
</dbReference>
<dbReference type="GO" id="GO:0004222">
    <property type="term" value="F:metalloendopeptidase activity"/>
    <property type="evidence" value="ECO:0007669"/>
    <property type="project" value="InterPro"/>
</dbReference>
<dbReference type="GO" id="GO:0045037">
    <property type="term" value="P:protein import into chloroplast stroma"/>
    <property type="evidence" value="ECO:0007669"/>
    <property type="project" value="TreeGrafter"/>
</dbReference>
<organism evidence="3 4">
    <name type="scientific">Tagetes erecta</name>
    <name type="common">African marigold</name>
    <dbReference type="NCBI Taxonomy" id="13708"/>
    <lineage>
        <taxon>Eukaryota</taxon>
        <taxon>Viridiplantae</taxon>
        <taxon>Streptophyta</taxon>
        <taxon>Embryophyta</taxon>
        <taxon>Tracheophyta</taxon>
        <taxon>Spermatophyta</taxon>
        <taxon>Magnoliopsida</taxon>
        <taxon>eudicotyledons</taxon>
        <taxon>Gunneridae</taxon>
        <taxon>Pentapetalae</taxon>
        <taxon>asterids</taxon>
        <taxon>campanulids</taxon>
        <taxon>Asterales</taxon>
        <taxon>Asteraceae</taxon>
        <taxon>Asteroideae</taxon>
        <taxon>Heliantheae alliance</taxon>
        <taxon>Tageteae</taxon>
        <taxon>Tagetes</taxon>
    </lineage>
</organism>
<dbReference type="Gene3D" id="1.20.58.760">
    <property type="entry name" value="Peptidase M41"/>
    <property type="match status" value="1"/>
</dbReference>
<dbReference type="InterPro" id="IPR037219">
    <property type="entry name" value="Peptidase_M41-like"/>
</dbReference>
<sequence>MKLSHDKPLDEDVDVKAPARDAPEFNEADLANLISVAAIKAAVEGADKLSATQLLTAYHESGHAIVALNIDGAHSIHKATIMSSRIGNGDSTPFK</sequence>
<dbReference type="GO" id="GO:0006508">
    <property type="term" value="P:proteolysis"/>
    <property type="evidence" value="ECO:0007669"/>
    <property type="project" value="InterPro"/>
</dbReference>
<evidence type="ECO:0000313" key="4">
    <source>
        <dbReference type="Proteomes" id="UP001229421"/>
    </source>
</evidence>
<dbReference type="GO" id="GO:0005524">
    <property type="term" value="F:ATP binding"/>
    <property type="evidence" value="ECO:0007669"/>
    <property type="project" value="InterPro"/>
</dbReference>
<dbReference type="Pfam" id="PF01434">
    <property type="entry name" value="Peptidase_M41"/>
    <property type="match status" value="1"/>
</dbReference>
<dbReference type="SUPFAM" id="SSF140990">
    <property type="entry name" value="FtsH protease domain-like"/>
    <property type="match status" value="1"/>
</dbReference>
<evidence type="ECO:0000259" key="2">
    <source>
        <dbReference type="Pfam" id="PF01434"/>
    </source>
</evidence>
<feature type="domain" description="Peptidase M41" evidence="2">
    <location>
        <begin position="52"/>
        <end position="83"/>
    </location>
</feature>
<proteinExistence type="predicted"/>
<dbReference type="PANTHER" id="PTHR23076:SF97">
    <property type="entry name" value="ATP-DEPENDENT ZINC METALLOPROTEASE YME1L1"/>
    <property type="match status" value="1"/>
</dbReference>
<name>A0AAD8NIA5_TARER</name>
<dbReference type="Proteomes" id="UP001229421">
    <property type="component" value="Unassembled WGS sequence"/>
</dbReference>
<dbReference type="AlphaFoldDB" id="A0AAD8NIA5"/>
<accession>A0AAD8NIA5</accession>
<dbReference type="InterPro" id="IPR000642">
    <property type="entry name" value="Peptidase_M41"/>
</dbReference>
<dbReference type="GO" id="GO:0004176">
    <property type="term" value="F:ATP-dependent peptidase activity"/>
    <property type="evidence" value="ECO:0007669"/>
    <property type="project" value="InterPro"/>
</dbReference>